<evidence type="ECO:0000313" key="2">
    <source>
        <dbReference type="Proteomes" id="UP000613113"/>
    </source>
</evidence>
<dbReference type="RefSeq" id="WP_186863479.1">
    <property type="nucleotide sequence ID" value="NZ_JACOGC010000004.1"/>
</dbReference>
<name>A0ABR6YNT6_9BURK</name>
<keyword evidence="2" id="KW-1185">Reference proteome</keyword>
<gene>
    <name evidence="1" type="ORF">H8K27_10500</name>
</gene>
<reference evidence="1 2" key="1">
    <citation type="submission" date="2020-08" db="EMBL/GenBank/DDBJ databases">
        <title>Novel species isolated from subtropical streams in China.</title>
        <authorList>
            <person name="Lu H."/>
        </authorList>
    </citation>
    <scope>NUCLEOTIDE SEQUENCE [LARGE SCALE GENOMIC DNA]</scope>
    <source>
        <strain evidence="1 2">FT31W</strain>
    </source>
</reference>
<proteinExistence type="predicted"/>
<accession>A0ABR6YNT6</accession>
<protein>
    <submittedName>
        <fullName evidence="1">Uncharacterized protein</fullName>
    </submittedName>
</protein>
<dbReference type="EMBL" id="JACOGC010000004">
    <property type="protein sequence ID" value="MBC3885558.1"/>
    <property type="molecule type" value="Genomic_DNA"/>
</dbReference>
<dbReference type="Proteomes" id="UP000613113">
    <property type="component" value="Unassembled WGS sequence"/>
</dbReference>
<sequence length="261" mass="29360">MHGLQRSPVAHSTPTVALHARLTSEEDLAKWLGLPNAVIQQWRIQGPCLSPTKYRLGTAYDWIIDHITPVFTSATSTENNSDNTLDDIVAAWKMKIPVMLVGDTLLGFLRSVKEESQPSGYRLVNIPALPFHPREVTRAALATFKDLLVAHAEFSTAVSESDSKAETIYEQWKNQVQPEVRLQFFRSALLGVLSYILMTRPDGTKITFRSAGEEWIASGDVNGKLRRDPNSARDIWQYINDKNEVETYSGGWYPSQGFYCN</sequence>
<organism evidence="1 2">
    <name type="scientific">Undibacterium griseum</name>
    <dbReference type="NCBI Taxonomy" id="2762295"/>
    <lineage>
        <taxon>Bacteria</taxon>
        <taxon>Pseudomonadati</taxon>
        <taxon>Pseudomonadota</taxon>
        <taxon>Betaproteobacteria</taxon>
        <taxon>Burkholderiales</taxon>
        <taxon>Oxalobacteraceae</taxon>
        <taxon>Undibacterium</taxon>
    </lineage>
</organism>
<evidence type="ECO:0000313" key="1">
    <source>
        <dbReference type="EMBL" id="MBC3885558.1"/>
    </source>
</evidence>
<comment type="caution">
    <text evidence="1">The sequence shown here is derived from an EMBL/GenBank/DDBJ whole genome shotgun (WGS) entry which is preliminary data.</text>
</comment>